<keyword evidence="4" id="KW-1185">Reference proteome</keyword>
<dbReference type="Proteomes" id="UP001501638">
    <property type="component" value="Unassembled WGS sequence"/>
</dbReference>
<dbReference type="EMBL" id="BAAASZ010000031">
    <property type="protein sequence ID" value="GAA2457241.1"/>
    <property type="molecule type" value="Genomic_DNA"/>
</dbReference>
<comment type="caution">
    <text evidence="3">The sequence shown here is derived from an EMBL/GenBank/DDBJ whole genome shotgun (WGS) entry which is preliminary data.</text>
</comment>
<organism evidence="3 4">
    <name type="scientific">Streptomyces macrosporus</name>
    <dbReference type="NCBI Taxonomy" id="44032"/>
    <lineage>
        <taxon>Bacteria</taxon>
        <taxon>Bacillati</taxon>
        <taxon>Actinomycetota</taxon>
        <taxon>Actinomycetes</taxon>
        <taxon>Kitasatosporales</taxon>
        <taxon>Streptomycetaceae</taxon>
        <taxon>Streptomyces</taxon>
    </lineage>
</organism>
<proteinExistence type="predicted"/>
<feature type="compositionally biased region" description="Basic and acidic residues" evidence="2">
    <location>
        <begin position="7"/>
        <end position="18"/>
    </location>
</feature>
<evidence type="ECO:0000313" key="4">
    <source>
        <dbReference type="Proteomes" id="UP001501638"/>
    </source>
</evidence>
<protein>
    <submittedName>
        <fullName evidence="3">Uncharacterized protein</fullName>
    </submittedName>
</protein>
<sequence>MSAREPLTPEREAEHRETLAALDSTHAEVRTVAVEALAEVERLRAELDEMGAHLRQAAGQLATTQAELKKARDRVAELEQQTTTEAPGDFTARDLVVALRGAGAERDAVEAAARERLRAEVLNEAASVAKGFADRFPDFDAMKAAGIIGPHTASRAIHDELRRMADAAGRDEMAASLARDGFGPDEINAMQHRPTESVPVRWAGAVTFPDNRDDGETVVCCTTDTGRRVALRLNDEHREALGLALLLPDGDGELVERDAHRAEVLREAADEIEADYPPESGYDRGRAWAVAELRRMATEAGGAR</sequence>
<feature type="coiled-coil region" evidence="1">
    <location>
        <begin position="33"/>
        <end position="81"/>
    </location>
</feature>
<feature type="region of interest" description="Disordered" evidence="2">
    <location>
        <begin position="1"/>
        <end position="24"/>
    </location>
</feature>
<evidence type="ECO:0000313" key="3">
    <source>
        <dbReference type="EMBL" id="GAA2457241.1"/>
    </source>
</evidence>
<reference evidence="4" key="1">
    <citation type="journal article" date="2019" name="Int. J. Syst. Evol. Microbiol.">
        <title>The Global Catalogue of Microorganisms (GCM) 10K type strain sequencing project: providing services to taxonomists for standard genome sequencing and annotation.</title>
        <authorList>
            <consortium name="The Broad Institute Genomics Platform"/>
            <consortium name="The Broad Institute Genome Sequencing Center for Infectious Disease"/>
            <person name="Wu L."/>
            <person name="Ma J."/>
        </authorList>
    </citation>
    <scope>NUCLEOTIDE SEQUENCE [LARGE SCALE GENOMIC DNA]</scope>
    <source>
        <strain evidence="4">JCM 6305</strain>
    </source>
</reference>
<dbReference type="RefSeq" id="WP_344326744.1">
    <property type="nucleotide sequence ID" value="NZ_BAAASZ010000031.1"/>
</dbReference>
<evidence type="ECO:0000256" key="1">
    <source>
        <dbReference type="SAM" id="Coils"/>
    </source>
</evidence>
<evidence type="ECO:0000256" key="2">
    <source>
        <dbReference type="SAM" id="MobiDB-lite"/>
    </source>
</evidence>
<gene>
    <name evidence="3" type="ORF">GCM10010405_46640</name>
</gene>
<accession>A0ABP5XK10</accession>
<name>A0ABP5XK10_9ACTN</name>
<keyword evidence="1" id="KW-0175">Coiled coil</keyword>